<accession>K1WPJ4</accession>
<feature type="compositionally biased region" description="Basic residues" evidence="1">
    <location>
        <begin position="427"/>
        <end position="436"/>
    </location>
</feature>
<dbReference type="OrthoDB" id="2507647at2759"/>
<comment type="caution">
    <text evidence="2">The sequence shown here is derived from an EMBL/GenBank/DDBJ whole genome shotgun (WGS) entry which is preliminary data.</text>
</comment>
<feature type="compositionally biased region" description="Low complexity" evidence="1">
    <location>
        <begin position="23"/>
        <end position="34"/>
    </location>
</feature>
<feature type="region of interest" description="Disordered" evidence="1">
    <location>
        <begin position="419"/>
        <end position="438"/>
    </location>
</feature>
<proteinExistence type="predicted"/>
<organism evidence="2 3">
    <name type="scientific">Trichosporon asahii var. asahii (strain CBS 8904)</name>
    <name type="common">Yeast</name>
    <dbReference type="NCBI Taxonomy" id="1220162"/>
    <lineage>
        <taxon>Eukaryota</taxon>
        <taxon>Fungi</taxon>
        <taxon>Dikarya</taxon>
        <taxon>Basidiomycota</taxon>
        <taxon>Agaricomycotina</taxon>
        <taxon>Tremellomycetes</taxon>
        <taxon>Trichosporonales</taxon>
        <taxon>Trichosporonaceae</taxon>
        <taxon>Trichosporon</taxon>
    </lineage>
</organism>
<dbReference type="EMBL" id="AMBO01000271">
    <property type="protein sequence ID" value="EKD02984.1"/>
    <property type="molecule type" value="Genomic_DNA"/>
</dbReference>
<dbReference type="Proteomes" id="UP000006757">
    <property type="component" value="Unassembled WGS sequence"/>
</dbReference>
<sequence>MPAIIDLSNQASDASDSEDEPLSRSATTPSSPSRLNRRTIPLHSRPRSLLDPAQASSSSSVAAAAQSTATANSSSYSSRGSTPGANNIATAQPRSFFRSTLSIPNGAGPSRQRYDPRPRDNEVIELSDDSDDDFEVTGGRAAPPARPATSRRVRGTPRARIDHAEFRRASEELDQVLQQRREAMQDLARVNNGDRDNVQNRLDREVHSPPPPVPRIGLGGAVFRAGDRAVRFAPGRPTMRFRLRGDEPVEEQRERIQPPRAARLGGAFAPGAGNLGAAAAHETYIQGLGGLFGRAENIMNALLHPLNHMGGGPRAQPVQDIQTVLAKVTPEKVPVAQRGFARTWDAEVLVEEGERQRGIVLDDTGDVVKQQIKPYLSCSACPEPLRLGSAARDDNDRIFALRCGHLLDGKCTAALAAGPLEDTAPPTKRRKTRSGNKNREHVFHCPVKGCGREHRLALARNLLYVCAIATRMFNWLQTERSEVDTKLSYLLQTEIAAVLNALRASRLTSIITRWANRLDRVCGVSPSNSTFMVTAQAKSFRSGNASRNFDGAFHKGRVLPRRKRDRKSPPLKVFCVSIPGSWVRICRSSAHCGMLLADGEETEDWAQD</sequence>
<dbReference type="STRING" id="1220162.K1WPJ4"/>
<feature type="compositionally biased region" description="Acidic residues" evidence="1">
    <location>
        <begin position="123"/>
        <end position="135"/>
    </location>
</feature>
<dbReference type="HOGENOM" id="CLU_463955_0_0_1"/>
<evidence type="ECO:0000313" key="2">
    <source>
        <dbReference type="EMBL" id="EKD02984.1"/>
    </source>
</evidence>
<keyword evidence="3" id="KW-1185">Reference proteome</keyword>
<reference evidence="2 3" key="1">
    <citation type="journal article" date="2012" name="Eukaryot. Cell">
        <title>Genome sequence of the Trichosporon asahii environmental strain CBS 8904.</title>
        <authorList>
            <person name="Yang R.Y."/>
            <person name="Li H.T."/>
            <person name="Zhu H."/>
            <person name="Zhou G.P."/>
            <person name="Wang M."/>
            <person name="Wang L."/>
        </authorList>
    </citation>
    <scope>NUCLEOTIDE SEQUENCE [LARGE SCALE GENOMIC DNA]</scope>
    <source>
        <strain evidence="2 3">CBS 8904</strain>
    </source>
</reference>
<dbReference type="eggNOG" id="ENOG502R9S9">
    <property type="taxonomic scope" value="Eukaryota"/>
</dbReference>
<feature type="compositionally biased region" description="Low complexity" evidence="1">
    <location>
        <begin position="53"/>
        <end position="78"/>
    </location>
</feature>
<evidence type="ECO:0000256" key="1">
    <source>
        <dbReference type="SAM" id="MobiDB-lite"/>
    </source>
</evidence>
<protein>
    <submittedName>
        <fullName evidence="2">Uncharacterized protein</fullName>
    </submittedName>
</protein>
<dbReference type="InParanoid" id="K1WPJ4"/>
<dbReference type="AlphaFoldDB" id="K1WPJ4"/>
<feature type="compositionally biased region" description="Basic and acidic residues" evidence="1">
    <location>
        <begin position="112"/>
        <end position="122"/>
    </location>
</feature>
<gene>
    <name evidence="2" type="ORF">A1Q2_02701</name>
</gene>
<feature type="region of interest" description="Disordered" evidence="1">
    <location>
        <begin position="1"/>
        <end position="156"/>
    </location>
</feature>
<feature type="compositionally biased region" description="Polar residues" evidence="1">
    <location>
        <begin position="79"/>
        <end position="103"/>
    </location>
</feature>
<name>K1WPJ4_TRIAC</name>
<evidence type="ECO:0000313" key="3">
    <source>
        <dbReference type="Proteomes" id="UP000006757"/>
    </source>
</evidence>